<dbReference type="KEGG" id="cel:CELE_C55A1.11"/>
<dbReference type="AGR" id="WB:WBGene00008326"/>
<dbReference type="InParanoid" id="Q86GC4"/>
<evidence type="ECO:0000313" key="4">
    <source>
        <dbReference type="WormBase" id="C55A1.11"/>
    </source>
</evidence>
<dbReference type="Proteomes" id="UP000001940">
    <property type="component" value="Chromosome V"/>
</dbReference>
<feature type="compositionally biased region" description="Basic and acidic residues" evidence="1">
    <location>
        <begin position="67"/>
        <end position="82"/>
    </location>
</feature>
<evidence type="ECO:0000313" key="3">
    <source>
        <dbReference type="Proteomes" id="UP000001940"/>
    </source>
</evidence>
<reference evidence="2 3" key="1">
    <citation type="journal article" date="1998" name="Science">
        <title>Genome sequence of the nematode C. elegans: a platform for investigating biology.</title>
        <authorList>
            <consortium name="The C. elegans sequencing consortium"/>
            <person name="Sulson J.E."/>
            <person name="Waterston R."/>
        </authorList>
    </citation>
    <scope>NUCLEOTIDE SEQUENCE [LARGE SCALE GENOMIC DNA]</scope>
    <source>
        <strain evidence="2 3">Bristol N2</strain>
    </source>
</reference>
<proteinExistence type="predicted"/>
<dbReference type="EMBL" id="BX284605">
    <property type="protein sequence ID" value="CAD60414.1"/>
    <property type="molecule type" value="Genomic_DNA"/>
</dbReference>
<gene>
    <name evidence="2 4" type="ORF">C55A1.11</name>
    <name evidence="2" type="ORF">CELE_C55A1.11</name>
</gene>
<dbReference type="UCSC" id="C55A1.11">
    <property type="organism name" value="c. elegans"/>
</dbReference>
<feature type="compositionally biased region" description="Basic and acidic residues" evidence="1">
    <location>
        <begin position="104"/>
        <end position="120"/>
    </location>
</feature>
<dbReference type="CTD" id="183823"/>
<accession>Q86GC4</accession>
<sequence length="120" mass="13331">MSLRKSMQELMKEADEIIHKQNVMDGVANGSDPEPSCSSLAKWRLPPIPSPPAKQASLSKLTSLSRTHMDHSPVKEEIKSTKGSEYLNPEPPANFQKQLPSAKIQKEEEKLPKLKDSGLQ</sequence>
<evidence type="ECO:0000256" key="1">
    <source>
        <dbReference type="SAM" id="MobiDB-lite"/>
    </source>
</evidence>
<dbReference type="WormBase" id="C55A1.11">
    <property type="protein sequence ID" value="CE33044"/>
    <property type="gene ID" value="WBGene00008326"/>
</dbReference>
<feature type="region of interest" description="Disordered" evidence="1">
    <location>
        <begin position="25"/>
        <end position="120"/>
    </location>
</feature>
<dbReference type="GeneID" id="183823"/>
<keyword evidence="3" id="KW-1185">Reference proteome</keyword>
<dbReference type="AlphaFoldDB" id="Q86GC4"/>
<organism evidence="2 3">
    <name type="scientific">Caenorhabditis elegans</name>
    <dbReference type="NCBI Taxonomy" id="6239"/>
    <lineage>
        <taxon>Eukaryota</taxon>
        <taxon>Metazoa</taxon>
        <taxon>Ecdysozoa</taxon>
        <taxon>Nematoda</taxon>
        <taxon>Chromadorea</taxon>
        <taxon>Rhabditida</taxon>
        <taxon>Rhabditina</taxon>
        <taxon>Rhabditomorpha</taxon>
        <taxon>Rhabditoidea</taxon>
        <taxon>Rhabditidae</taxon>
        <taxon>Peloderinae</taxon>
        <taxon>Caenorhabditis</taxon>
    </lineage>
</organism>
<feature type="compositionally biased region" description="Polar residues" evidence="1">
    <location>
        <begin position="56"/>
        <end position="66"/>
    </location>
</feature>
<protein>
    <submittedName>
        <fullName evidence="2">Shootin-1</fullName>
    </submittedName>
</protein>
<dbReference type="RefSeq" id="NP_506886.2">
    <property type="nucleotide sequence ID" value="NM_074485.2"/>
</dbReference>
<name>Q86GC4_CAEEL</name>
<dbReference type="SMR" id="Q86GC4"/>
<dbReference type="HOGENOM" id="CLU_2051763_0_0_1"/>
<evidence type="ECO:0000313" key="2">
    <source>
        <dbReference type="EMBL" id="CAD60414.1"/>
    </source>
</evidence>
<dbReference type="PaxDb" id="6239-C55A1.11"/>